<evidence type="ECO:0000313" key="2">
    <source>
        <dbReference type="Proteomes" id="UP000631312"/>
    </source>
</evidence>
<proteinExistence type="predicted"/>
<accession>A0ABQ4AAP2</accession>
<gene>
    <name evidence="1" type="ORF">Alo02nite_09510</name>
</gene>
<sequence length="91" mass="9817">MGLTTVATGRLRCRRARPAGPFELEQAGGLLVVGSIGGLEIHARPVLHRLGAGHLDEEPRPETDLAFLPPAQEHWKIMVGGFCGQRGQVKK</sequence>
<keyword evidence="2" id="KW-1185">Reference proteome</keyword>
<reference evidence="1 2" key="1">
    <citation type="submission" date="2021-01" db="EMBL/GenBank/DDBJ databases">
        <title>Whole genome shotgun sequence of Actinoplanes lobatus NBRC 12513.</title>
        <authorList>
            <person name="Komaki H."/>
            <person name="Tamura T."/>
        </authorList>
    </citation>
    <scope>NUCLEOTIDE SEQUENCE [LARGE SCALE GENOMIC DNA]</scope>
    <source>
        <strain evidence="1 2">NBRC 12513</strain>
    </source>
</reference>
<evidence type="ECO:0000313" key="1">
    <source>
        <dbReference type="EMBL" id="GIE38053.1"/>
    </source>
</evidence>
<name>A0ABQ4AAP2_9ACTN</name>
<comment type="caution">
    <text evidence="1">The sequence shown here is derived from an EMBL/GenBank/DDBJ whole genome shotgun (WGS) entry which is preliminary data.</text>
</comment>
<organism evidence="1 2">
    <name type="scientific">Actinoplanes lobatus</name>
    <dbReference type="NCBI Taxonomy" id="113568"/>
    <lineage>
        <taxon>Bacteria</taxon>
        <taxon>Bacillati</taxon>
        <taxon>Actinomycetota</taxon>
        <taxon>Actinomycetes</taxon>
        <taxon>Micromonosporales</taxon>
        <taxon>Micromonosporaceae</taxon>
        <taxon>Actinoplanes</taxon>
    </lineage>
</organism>
<dbReference type="Proteomes" id="UP000631312">
    <property type="component" value="Unassembled WGS sequence"/>
</dbReference>
<dbReference type="EMBL" id="BOMP01000016">
    <property type="protein sequence ID" value="GIE38053.1"/>
    <property type="molecule type" value="Genomic_DNA"/>
</dbReference>
<protein>
    <submittedName>
        <fullName evidence="1">Uncharacterized protein</fullName>
    </submittedName>
</protein>